<reference evidence="5" key="2">
    <citation type="submission" date="2023-07" db="EMBL/GenBank/DDBJ databases">
        <title>Duganella aceri sp. nov., isolated from tree sap.</title>
        <authorList>
            <person name="Kim I.S."/>
        </authorList>
    </citation>
    <scope>NUCLEOTIDE SEQUENCE [LARGE SCALE GENOMIC DNA]</scope>
    <source>
        <strain evidence="5">SAP-35</strain>
    </source>
</reference>
<comment type="caution">
    <text evidence="4">The sequence shown here is derived from an EMBL/GenBank/DDBJ whole genome shotgun (WGS) entry which is preliminary data.</text>
</comment>
<evidence type="ECO:0000256" key="3">
    <source>
        <dbReference type="RuleBase" id="RU000363"/>
    </source>
</evidence>
<dbReference type="PRINTS" id="PR00080">
    <property type="entry name" value="SDRFAMILY"/>
</dbReference>
<dbReference type="PROSITE" id="PS00061">
    <property type="entry name" value="ADH_SHORT"/>
    <property type="match status" value="1"/>
</dbReference>
<protein>
    <submittedName>
        <fullName evidence="4">Oxidoreductase</fullName>
    </submittedName>
</protein>
<dbReference type="PANTHER" id="PTHR43976:SF16">
    <property type="entry name" value="SHORT-CHAIN DEHYDROGENASE_REDUCTASE FAMILY PROTEIN"/>
    <property type="match status" value="1"/>
</dbReference>
<dbReference type="SUPFAM" id="SSF51735">
    <property type="entry name" value="NAD(P)-binding Rossmann-fold domains"/>
    <property type="match status" value="1"/>
</dbReference>
<organism evidence="4 5">
    <name type="scientific">Duganella aceris</name>
    <dbReference type="NCBI Taxonomy" id="2703883"/>
    <lineage>
        <taxon>Bacteria</taxon>
        <taxon>Pseudomonadati</taxon>
        <taxon>Pseudomonadota</taxon>
        <taxon>Betaproteobacteria</taxon>
        <taxon>Burkholderiales</taxon>
        <taxon>Oxalobacteraceae</taxon>
        <taxon>Telluria group</taxon>
        <taxon>Duganella</taxon>
    </lineage>
</organism>
<dbReference type="EMBL" id="JAADJT010000002">
    <property type="protein sequence ID" value="NGZ84016.1"/>
    <property type="molecule type" value="Genomic_DNA"/>
</dbReference>
<dbReference type="PANTHER" id="PTHR43976">
    <property type="entry name" value="SHORT CHAIN DEHYDROGENASE"/>
    <property type="match status" value="1"/>
</dbReference>
<keyword evidence="2" id="KW-0560">Oxidoreductase</keyword>
<dbReference type="Proteomes" id="UP000666369">
    <property type="component" value="Unassembled WGS sequence"/>
</dbReference>
<proteinExistence type="inferred from homology"/>
<name>A0ABX0FHI4_9BURK</name>
<accession>A0ABX0FHI4</accession>
<evidence type="ECO:0000256" key="2">
    <source>
        <dbReference type="ARBA" id="ARBA00023002"/>
    </source>
</evidence>
<dbReference type="RefSeq" id="WP_166100361.1">
    <property type="nucleotide sequence ID" value="NZ_JAADJT010000002.1"/>
</dbReference>
<sequence length="281" mass="29987">MHKTYFITGVSSGFGRALAEAALAAGHKVIGTVRNEPARVAFEAGHSGRAFGYVLDVTQFDAIDGVVARALADAGPVDVLVNNAGYGHEGILEESPLDEMRRQFDVNVFGAVAMMKALLPHFRTRRSGHIVNITSMGGFLTMPGIAYYAGSKFALEGISEAVGKEVRQFGVHVTAVAPGSFRTDWAGRSMVRSERSIADYDSLFDPIRDTRAQRSGKQPGDPAKAAQAILALVDSPEPPAHLLLGSDALALVRDKLTQLSSEFDAWEALTRSTDADPDADA</sequence>
<keyword evidence="5" id="KW-1185">Reference proteome</keyword>
<gene>
    <name evidence="4" type="ORF">GW587_07065</name>
</gene>
<dbReference type="InterPro" id="IPR051911">
    <property type="entry name" value="SDR_oxidoreductase"/>
</dbReference>
<evidence type="ECO:0000313" key="5">
    <source>
        <dbReference type="Proteomes" id="UP000666369"/>
    </source>
</evidence>
<evidence type="ECO:0000256" key="1">
    <source>
        <dbReference type="ARBA" id="ARBA00006484"/>
    </source>
</evidence>
<dbReference type="PRINTS" id="PR00081">
    <property type="entry name" value="GDHRDH"/>
</dbReference>
<reference evidence="4 5" key="1">
    <citation type="submission" date="2020-01" db="EMBL/GenBank/DDBJ databases">
        <authorList>
            <person name="Lee S.D."/>
        </authorList>
    </citation>
    <scope>NUCLEOTIDE SEQUENCE [LARGE SCALE GENOMIC DNA]</scope>
    <source>
        <strain evidence="4 5">SAP-35</strain>
    </source>
</reference>
<comment type="similarity">
    <text evidence="1 3">Belongs to the short-chain dehydrogenases/reductases (SDR) family.</text>
</comment>
<dbReference type="InterPro" id="IPR002347">
    <property type="entry name" value="SDR_fam"/>
</dbReference>
<dbReference type="Pfam" id="PF00106">
    <property type="entry name" value="adh_short"/>
    <property type="match status" value="1"/>
</dbReference>
<dbReference type="CDD" id="cd05374">
    <property type="entry name" value="17beta-HSD-like_SDR_c"/>
    <property type="match status" value="1"/>
</dbReference>
<dbReference type="NCBIfam" id="NF004824">
    <property type="entry name" value="PRK06180.1"/>
    <property type="match status" value="1"/>
</dbReference>
<evidence type="ECO:0000313" key="4">
    <source>
        <dbReference type="EMBL" id="NGZ84016.1"/>
    </source>
</evidence>
<dbReference type="InterPro" id="IPR036291">
    <property type="entry name" value="NAD(P)-bd_dom_sf"/>
</dbReference>
<dbReference type="InterPro" id="IPR020904">
    <property type="entry name" value="Sc_DH/Rdtase_CS"/>
</dbReference>
<dbReference type="Gene3D" id="3.40.50.720">
    <property type="entry name" value="NAD(P)-binding Rossmann-like Domain"/>
    <property type="match status" value="1"/>
</dbReference>